<evidence type="ECO:0000256" key="6">
    <source>
        <dbReference type="SAM" id="Phobius"/>
    </source>
</evidence>
<keyword evidence="5 6" id="KW-0472">Membrane</keyword>
<feature type="transmembrane region" description="Helical" evidence="6">
    <location>
        <begin position="398"/>
        <end position="419"/>
    </location>
</feature>
<evidence type="ECO:0000256" key="5">
    <source>
        <dbReference type="ARBA" id="ARBA00023136"/>
    </source>
</evidence>
<feature type="transmembrane region" description="Helical" evidence="6">
    <location>
        <begin position="190"/>
        <end position="210"/>
    </location>
</feature>
<feature type="transmembrane region" description="Helical" evidence="6">
    <location>
        <begin position="163"/>
        <end position="184"/>
    </location>
</feature>
<feature type="transmembrane region" description="Helical" evidence="6">
    <location>
        <begin position="32"/>
        <end position="53"/>
    </location>
</feature>
<dbReference type="InterPro" id="IPR050833">
    <property type="entry name" value="Poly_Biosynth_Transport"/>
</dbReference>
<feature type="transmembrane region" description="Helical" evidence="6">
    <location>
        <begin position="100"/>
        <end position="121"/>
    </location>
</feature>
<evidence type="ECO:0000256" key="4">
    <source>
        <dbReference type="ARBA" id="ARBA00022989"/>
    </source>
</evidence>
<keyword evidence="2" id="KW-1003">Cell membrane</keyword>
<dbReference type="PANTHER" id="PTHR30250">
    <property type="entry name" value="PST FAMILY PREDICTED COLANIC ACID TRANSPORTER"/>
    <property type="match status" value="1"/>
</dbReference>
<dbReference type="Proteomes" id="UP001597453">
    <property type="component" value="Unassembled WGS sequence"/>
</dbReference>
<dbReference type="RefSeq" id="WP_066058870.1">
    <property type="nucleotide sequence ID" value="NZ_JBHUNF010000002.1"/>
</dbReference>
<name>A0ABW5RJ78_9MICO</name>
<gene>
    <name evidence="7" type="ORF">ACFSUQ_04500</name>
</gene>
<evidence type="ECO:0000313" key="8">
    <source>
        <dbReference type="Proteomes" id="UP001597453"/>
    </source>
</evidence>
<evidence type="ECO:0000313" key="7">
    <source>
        <dbReference type="EMBL" id="MFD2674559.1"/>
    </source>
</evidence>
<comment type="caution">
    <text evidence="7">The sequence shown here is derived from an EMBL/GenBank/DDBJ whole genome shotgun (WGS) entry which is preliminary data.</text>
</comment>
<accession>A0ABW5RJ78</accession>
<evidence type="ECO:0000256" key="1">
    <source>
        <dbReference type="ARBA" id="ARBA00004651"/>
    </source>
</evidence>
<feature type="transmembrane region" description="Helical" evidence="6">
    <location>
        <begin position="133"/>
        <end position="156"/>
    </location>
</feature>
<reference evidence="8" key="1">
    <citation type="journal article" date="2019" name="Int. J. Syst. Evol. Microbiol.">
        <title>The Global Catalogue of Microorganisms (GCM) 10K type strain sequencing project: providing services to taxonomists for standard genome sequencing and annotation.</title>
        <authorList>
            <consortium name="The Broad Institute Genomics Platform"/>
            <consortium name="The Broad Institute Genome Sequencing Center for Infectious Disease"/>
            <person name="Wu L."/>
            <person name="Ma J."/>
        </authorList>
    </citation>
    <scope>NUCLEOTIDE SEQUENCE [LARGE SCALE GENOMIC DNA]</scope>
    <source>
        <strain evidence="8">TISTR 1511</strain>
    </source>
</reference>
<keyword evidence="8" id="KW-1185">Reference proteome</keyword>
<feature type="transmembrane region" description="Helical" evidence="6">
    <location>
        <begin position="373"/>
        <end position="392"/>
    </location>
</feature>
<feature type="transmembrane region" description="Helical" evidence="6">
    <location>
        <begin position="345"/>
        <end position="366"/>
    </location>
</feature>
<comment type="subcellular location">
    <subcellularLocation>
        <location evidence="1">Cell membrane</location>
        <topology evidence="1">Multi-pass membrane protein</topology>
    </subcellularLocation>
</comment>
<proteinExistence type="predicted"/>
<sequence>MRWLAIATVFAGLAGYAVVVFATLTLGATNFAAFNVFWSAFFMLSGIVQGIMYETTRGVRDAQPAEANATTDDVPGIVAESAAAEPATDTAVSAVRSKPLAPAMAIGGVTAIVLLATSWVWSPALFASSDPWLSVAVLTVAVIGFAFQSVVAGILSGMGRWNWYALLVALEAALRMLAAIVGLLVGANLATFLIITAMGVFATPMLMLATPVRETLTQEIRTNTRTFVRNALSAMVAASATTIMVVGFPVLVKATRLEADPTLLSNLLLAVLLTRAPILVPLQAFQNAIVVYFVDRRDALTRALLTPVVGVVAVGAVGAVLAYFIGPWLFTLMGDGFQISGEVLAILTFASALTGALFVTGAATLAKELHAHYIGGWWVASIIAVLVLLFTADLQTAVLLALLIGPLCGVVWHVAALALTRSKHAH</sequence>
<keyword evidence="3 6" id="KW-0812">Transmembrane</keyword>
<feature type="transmembrane region" description="Helical" evidence="6">
    <location>
        <begin position="231"/>
        <end position="251"/>
    </location>
</feature>
<evidence type="ECO:0000256" key="3">
    <source>
        <dbReference type="ARBA" id="ARBA00022692"/>
    </source>
</evidence>
<evidence type="ECO:0000256" key="2">
    <source>
        <dbReference type="ARBA" id="ARBA00022475"/>
    </source>
</evidence>
<evidence type="ECO:0008006" key="9">
    <source>
        <dbReference type="Google" id="ProtNLM"/>
    </source>
</evidence>
<feature type="transmembrane region" description="Helical" evidence="6">
    <location>
        <begin position="303"/>
        <end position="325"/>
    </location>
</feature>
<dbReference type="PANTHER" id="PTHR30250:SF11">
    <property type="entry name" value="O-ANTIGEN TRANSPORTER-RELATED"/>
    <property type="match status" value="1"/>
</dbReference>
<organism evidence="7 8">
    <name type="scientific">Gulosibacter bifidus</name>
    <dbReference type="NCBI Taxonomy" id="272239"/>
    <lineage>
        <taxon>Bacteria</taxon>
        <taxon>Bacillati</taxon>
        <taxon>Actinomycetota</taxon>
        <taxon>Actinomycetes</taxon>
        <taxon>Micrococcales</taxon>
        <taxon>Microbacteriaceae</taxon>
        <taxon>Gulosibacter</taxon>
    </lineage>
</organism>
<protein>
    <recommendedName>
        <fullName evidence="9">Polysaccharide biosynthesis protein</fullName>
    </recommendedName>
</protein>
<keyword evidence="4 6" id="KW-1133">Transmembrane helix</keyword>
<dbReference type="EMBL" id="JBHUNF010000002">
    <property type="protein sequence ID" value="MFD2674559.1"/>
    <property type="molecule type" value="Genomic_DNA"/>
</dbReference>